<dbReference type="Pfam" id="PF00702">
    <property type="entry name" value="Hydrolase"/>
    <property type="match status" value="1"/>
</dbReference>
<dbReference type="OrthoDB" id="9809962at2"/>
<keyword evidence="3" id="KW-0170">Cobalt</keyword>
<dbReference type="InterPro" id="IPR023214">
    <property type="entry name" value="HAD_sf"/>
</dbReference>
<dbReference type="InterPro" id="IPR044266">
    <property type="entry name" value="PSP_YsaA"/>
</dbReference>
<dbReference type="InterPro" id="IPR051400">
    <property type="entry name" value="HAD-like_hydrolase"/>
</dbReference>
<dbReference type="RefSeq" id="WP_091270758.1">
    <property type="nucleotide sequence ID" value="NZ_FNDK01000001.1"/>
</dbReference>
<name>A0A1G7Z909_9BACI</name>
<dbReference type="GO" id="GO:0036424">
    <property type="term" value="F:L-phosphoserine phosphatase activity"/>
    <property type="evidence" value="ECO:0007669"/>
    <property type="project" value="UniProtKB-UniRule"/>
</dbReference>
<keyword evidence="3" id="KW-0718">Serine biosynthesis</keyword>
<evidence type="ECO:0000256" key="1">
    <source>
        <dbReference type="ARBA" id="ARBA00022801"/>
    </source>
</evidence>
<dbReference type="GO" id="GO:0006564">
    <property type="term" value="P:L-serine biosynthetic process"/>
    <property type="evidence" value="ECO:0007669"/>
    <property type="project" value="UniProtKB-UniRule"/>
</dbReference>
<dbReference type="SUPFAM" id="SSF56784">
    <property type="entry name" value="HAD-like"/>
    <property type="match status" value="1"/>
</dbReference>
<dbReference type="Gene3D" id="3.40.50.1000">
    <property type="entry name" value="HAD superfamily/HAD-like"/>
    <property type="match status" value="1"/>
</dbReference>
<keyword evidence="2 3" id="KW-0460">Magnesium</keyword>
<evidence type="ECO:0000313" key="5">
    <source>
        <dbReference type="Proteomes" id="UP000199163"/>
    </source>
</evidence>
<comment type="catalytic activity">
    <reaction evidence="3">
        <text>O-phospho-D-serine + H2O = D-serine + phosphate</text>
        <dbReference type="Rhea" id="RHEA:24873"/>
        <dbReference type="ChEBI" id="CHEBI:15377"/>
        <dbReference type="ChEBI" id="CHEBI:35247"/>
        <dbReference type="ChEBI" id="CHEBI:43474"/>
        <dbReference type="ChEBI" id="CHEBI:58680"/>
        <dbReference type="EC" id="3.1.3.3"/>
    </reaction>
</comment>
<organism evidence="4 5">
    <name type="scientific">Alteribacillus persepolensis</name>
    <dbReference type="NCBI Taxonomy" id="568899"/>
    <lineage>
        <taxon>Bacteria</taxon>
        <taxon>Bacillati</taxon>
        <taxon>Bacillota</taxon>
        <taxon>Bacilli</taxon>
        <taxon>Bacillales</taxon>
        <taxon>Bacillaceae</taxon>
        <taxon>Alteribacillus</taxon>
    </lineage>
</organism>
<dbReference type="InterPro" id="IPR006439">
    <property type="entry name" value="HAD-SF_hydro_IA"/>
</dbReference>
<gene>
    <name evidence="4" type="ORF">SAMN05192534_101445</name>
</gene>
<dbReference type="Proteomes" id="UP000199163">
    <property type="component" value="Unassembled WGS sequence"/>
</dbReference>
<dbReference type="SFLD" id="SFLDS00003">
    <property type="entry name" value="Haloacid_Dehalogenase"/>
    <property type="match status" value="1"/>
</dbReference>
<dbReference type="PANTHER" id="PTHR46470:SF3">
    <property type="entry name" value="N-ACYLNEURAMINATE-9-PHOSPHATASE"/>
    <property type="match status" value="1"/>
</dbReference>
<reference evidence="4 5" key="1">
    <citation type="submission" date="2016-10" db="EMBL/GenBank/DDBJ databases">
        <authorList>
            <person name="de Groot N.N."/>
        </authorList>
    </citation>
    <scope>NUCLEOTIDE SEQUENCE [LARGE SCALE GENOMIC DNA]</scope>
    <source>
        <strain evidence="4 5">DSM 21632</strain>
    </source>
</reference>
<evidence type="ECO:0000256" key="2">
    <source>
        <dbReference type="ARBA" id="ARBA00022842"/>
    </source>
</evidence>
<proteinExistence type="inferred from homology"/>
<dbReference type="Gene3D" id="1.20.120.710">
    <property type="entry name" value="Haloacid dehalogenase hydrolase-like domain"/>
    <property type="match status" value="1"/>
</dbReference>
<dbReference type="EMBL" id="FNDK01000001">
    <property type="protein sequence ID" value="SDH05006.1"/>
    <property type="molecule type" value="Genomic_DNA"/>
</dbReference>
<sequence>MIKALIFDLDDTLLWDKKSVKESLRMVCIEAEAKTGINHKTFEQTIRKEAASLYASYDTYDFTKKIGINPFEGLWGDFTDKHNIGFRRMHAMIYDYQKKAWTNALNDHDIDSPSLGEALAERYRFHRRTLPFLYEDTLEVLTQLKKDYRLFLLTNGAPTLQDEKLNMTPQLPGFFEYILVSGAFGVGKPDPSIFHHTLQLLSATADEAVMIGDNLHTDILGSNRAGIKNIWLNRENKQPDSGIPYTWEASRLSDIPSLLQSR</sequence>
<keyword evidence="5" id="KW-1185">Reference proteome</keyword>
<keyword evidence="1 3" id="KW-0378">Hydrolase</keyword>
<dbReference type="EC" id="3.1.3.3" evidence="3"/>
<comment type="pathway">
    <text evidence="3">Amino-acid biosynthesis; L-serine biosynthesis; L-serine from 3-phospho-D-glycerate: step 3/3.</text>
</comment>
<dbReference type="NCBIfam" id="TIGR01549">
    <property type="entry name" value="HAD-SF-IA-v1"/>
    <property type="match status" value="1"/>
</dbReference>
<comment type="similarity">
    <text evidence="3">Belongs to the HAD-like hydrolase superfamily.</text>
</comment>
<dbReference type="PANTHER" id="PTHR46470">
    <property type="entry name" value="N-ACYLNEURAMINATE-9-PHOSPHATASE"/>
    <property type="match status" value="1"/>
</dbReference>
<accession>A0A1G7Z909</accession>
<comment type="cofactor">
    <cofactor evidence="3">
        <name>Mg(2+)</name>
        <dbReference type="ChEBI" id="CHEBI:18420"/>
    </cofactor>
    <cofactor evidence="3">
        <name>Co(2+)</name>
        <dbReference type="ChEBI" id="CHEBI:48828"/>
    </cofactor>
</comment>
<evidence type="ECO:0000313" key="4">
    <source>
        <dbReference type="EMBL" id="SDH05006.1"/>
    </source>
</evidence>
<keyword evidence="3" id="KW-0028">Amino-acid biosynthesis</keyword>
<dbReference type="STRING" id="568899.SAMN05192534_101445"/>
<dbReference type="AlphaFoldDB" id="A0A1G7Z909"/>
<protein>
    <recommendedName>
        <fullName evidence="3">Phosphoserine phosphatase</fullName>
        <shortName evidence="3">PSP</shortName>
        <ecNumber evidence="3">3.1.3.3</ecNumber>
    </recommendedName>
</protein>
<dbReference type="InterPro" id="IPR036412">
    <property type="entry name" value="HAD-like_sf"/>
</dbReference>
<evidence type="ECO:0000256" key="3">
    <source>
        <dbReference type="HAMAP-Rule" id="MF_02240"/>
    </source>
</evidence>
<dbReference type="HAMAP" id="MF_02240">
    <property type="entry name" value="PSP"/>
    <property type="match status" value="1"/>
</dbReference>
<comment type="function">
    <text evidence="3">Catalyzes the last step of the phosphorylated serine biosynthetic pathway, i.e. dephosphorylation of O-phospho-L-serine to form L-serine.</text>
</comment>
<dbReference type="SFLD" id="SFLDG01129">
    <property type="entry name" value="C1.5:_HAD__Beta-PGM__Phosphata"/>
    <property type="match status" value="1"/>
</dbReference>
<comment type="catalytic activity">
    <reaction evidence="3">
        <text>O-phospho-L-serine + H2O = L-serine + phosphate</text>
        <dbReference type="Rhea" id="RHEA:21208"/>
        <dbReference type="ChEBI" id="CHEBI:15377"/>
        <dbReference type="ChEBI" id="CHEBI:33384"/>
        <dbReference type="ChEBI" id="CHEBI:43474"/>
        <dbReference type="ChEBI" id="CHEBI:57524"/>
        <dbReference type="EC" id="3.1.3.3"/>
    </reaction>
</comment>